<dbReference type="EMBL" id="JANIIK010000034">
    <property type="protein sequence ID" value="KAJ3614442.1"/>
    <property type="molecule type" value="Genomic_DNA"/>
</dbReference>
<feature type="compositionally biased region" description="Polar residues" evidence="5">
    <location>
        <begin position="86"/>
        <end position="96"/>
    </location>
</feature>
<feature type="region of interest" description="Disordered" evidence="5">
    <location>
        <begin position="219"/>
        <end position="256"/>
    </location>
</feature>
<feature type="compositionally biased region" description="Basic residues" evidence="5">
    <location>
        <begin position="744"/>
        <end position="753"/>
    </location>
</feature>
<dbReference type="OrthoDB" id="9941983at2759"/>
<keyword evidence="2" id="KW-0238">DNA-binding</keyword>
<comment type="caution">
    <text evidence="6">The sequence shown here is derived from an EMBL/GenBank/DDBJ whole genome shotgun (WGS) entry which is preliminary data.</text>
</comment>
<proteinExistence type="predicted"/>
<dbReference type="Gene3D" id="3.30.70.1820">
    <property type="entry name" value="L1 transposable element, RRM domain"/>
    <property type="match status" value="1"/>
</dbReference>
<dbReference type="PANTHER" id="PTHR21545:SF10">
    <property type="entry name" value="LIGAND-DEPENDENT NUCLEAR RECEPTOR COREPRESSOR-LIKE PROTEIN"/>
    <property type="match status" value="1"/>
</dbReference>
<evidence type="ECO:0000256" key="5">
    <source>
        <dbReference type="SAM" id="MobiDB-lite"/>
    </source>
</evidence>
<feature type="region of interest" description="Disordered" evidence="5">
    <location>
        <begin position="426"/>
        <end position="449"/>
    </location>
</feature>
<feature type="region of interest" description="Disordered" evidence="5">
    <location>
        <begin position="1"/>
        <end position="57"/>
    </location>
</feature>
<feature type="compositionally biased region" description="Basic and acidic residues" evidence="5">
    <location>
        <begin position="966"/>
        <end position="978"/>
    </location>
</feature>
<dbReference type="PANTHER" id="PTHR21545">
    <property type="entry name" value="TRANSCRIPTION FACTOR MLR1/2"/>
    <property type="match status" value="1"/>
</dbReference>
<feature type="compositionally biased region" description="Basic residues" evidence="5">
    <location>
        <begin position="220"/>
        <end position="231"/>
    </location>
</feature>
<keyword evidence="4" id="KW-0539">Nucleus</keyword>
<evidence type="ECO:0000256" key="2">
    <source>
        <dbReference type="ARBA" id="ARBA00023125"/>
    </source>
</evidence>
<feature type="compositionally biased region" description="Polar residues" evidence="5">
    <location>
        <begin position="580"/>
        <end position="592"/>
    </location>
</feature>
<feature type="region of interest" description="Disordered" evidence="5">
    <location>
        <begin position="958"/>
        <end position="978"/>
    </location>
</feature>
<accession>A0A9Q0IV11</accession>
<feature type="compositionally biased region" description="Low complexity" evidence="5">
    <location>
        <begin position="659"/>
        <end position="709"/>
    </location>
</feature>
<keyword evidence="7" id="KW-1185">Reference proteome</keyword>
<evidence type="ECO:0000256" key="1">
    <source>
        <dbReference type="ARBA" id="ARBA00023015"/>
    </source>
</evidence>
<name>A0A9Q0IV11_9TELE</name>
<dbReference type="GO" id="GO:0005634">
    <property type="term" value="C:nucleus"/>
    <property type="evidence" value="ECO:0007669"/>
    <property type="project" value="TreeGrafter"/>
</dbReference>
<reference evidence="6" key="1">
    <citation type="submission" date="2022-07" db="EMBL/GenBank/DDBJ databases">
        <title>Chromosome-level genome of Muraenolepis orangiensis.</title>
        <authorList>
            <person name="Kim J."/>
        </authorList>
    </citation>
    <scope>NUCLEOTIDE SEQUENCE</scope>
    <source>
        <strain evidence="6">KU_S4_2022</strain>
        <tissue evidence="6">Muscle</tissue>
    </source>
</reference>
<evidence type="ECO:0000313" key="7">
    <source>
        <dbReference type="Proteomes" id="UP001148018"/>
    </source>
</evidence>
<sequence length="1580" mass="175826">MEREGEDGDPPCPVLKREQSPSPPPLSPIPADITSITDEKPPCLLLHSHDDENLPIVNNKPLDARLHEAHTGIQNEAPEELDASAGGSQTNKNSNGCLLGDVVDRFTEKLESITPQDKDSLQLSSSAVHSIEKERPPSRTHADAHLSEIITTVLHTGSDNEYNLSELFSQHDKEAKSPNTRARRRQEVFAASTMPPNLASTRRHSLQIKRELAMLDPSYCRRKVPQAKRKLRDAGNSSSPASSSSDATPVKASTREFGIQTEFTEFTRENDMVQISGKISVESMNFGDGSIACNREIERITGKTQSKNPDYTTNDGVEGPVFKRIRVEGKNINAEKDEVREDIQTIMVKEKIETFEVGQNVPAIEEEMTSFTDTLKPTRELQTNPCKLGSEVNDQNYSCAEGHTIVDNHLESEENVQELNKMQTCKGPNGGRTAITPYQSSNSRDATRSKRNIVPPQRFSSYVTEPRKMYLVARSEINQRTLEDSVLQSTAITNSQSPDPMDTLLDSGKTLRQAAFSDEPTGELEYDLTPKEPSNAESTDQSQAFSVSGTTASLFKLSSKTRKDVKHSATRPHGRLRSSVGRTPTPKSCSSFADDSAIHPPNLPNLLFEFNSPIKVMFVSPVANEEGVKYSLKSAASSYGGQVVQNYDPCEQSESKHATSSPKTTSTSLKKMSTLLKSPSTPQRSVPPLSGSPTLGSASSSKLVSVSPKGSRRSGEITPSKRLAGTESLRSPGDLGISHEITPPKRRPGRPKKLGPQLEKKAKRPIGRPRKQTIPDPLQEGNADVVKAVKGANIEKENKNLKITVVYGRSRRNRRVVSEAYGQQELHETAQSVDRNLDFNNLLHGTQEHCDIVKAECLTELNLVRPINDDSAPPASSNIKCQKLQGAISIRKPGRPAKVKISGISVTVTTLSPRQRKIQMDKDVKRSPQAPLRRKPVLPEFKSAKETWTIECNSSSDCMHTKGKRGTKDEGKEKHLDRPVAVRHSVRVRKPSIYLLHSVATSSSKSYSHSTALIRSSRKLLLNKAINQRKLEKAQDCLENTKDKRLLLGQERNIINQDLTQVAAVSVDSIFPPQETKWWAASAEKRDQEFARRIQLVSDTWVSDFGNQQDSSLKHESGPLNKRSRCSSVVRALFDCPPNQPSSCNMQQLCSWFMQTTETQPLAIVKKASSRNPYEFMHYPRSANNKGIVCPSPQAERLRKHIKKFAKIVPKSPLAHQLAVERLRNGNKTLSAENIKRQLFTSRFAPGQLNQGAQWWTSRIFSEYSTTLLRAKTRFLTCLQRKGLHKRQRKNWRPLVTAQKLRDKALSDQHVLDCLEKLSADYSPKDGRLSSKAWSPEKLKECRVFLKKINSPSSKSTAEEEFNSCTVTLDDWSPSAYRFAGSKGELARDDEAVKTERKTRLKAESVSDESVGSVSKSPHEQAEVLTGRQTCQNDEPKPPVIVSTETPQSASVTMLRQSRARGLSGPRWSDFVLDTYFAPPPPERDRAHRSLAPKPAPGGKSRLVILRFHRFQIKDLVIRQAHRRGELIYKGHRIRFYDDYYSPDVLKLRAEFKSSMAELYKRGGVEAGSPPPTGCASPSA</sequence>
<feature type="region of interest" description="Disordered" evidence="5">
    <location>
        <begin position="113"/>
        <end position="141"/>
    </location>
</feature>
<feature type="region of interest" description="Disordered" evidence="5">
    <location>
        <begin position="1398"/>
        <end position="1449"/>
    </location>
</feature>
<evidence type="ECO:0000256" key="3">
    <source>
        <dbReference type="ARBA" id="ARBA00023163"/>
    </source>
</evidence>
<gene>
    <name evidence="6" type="ORF">NHX12_018015</name>
</gene>
<organism evidence="6 7">
    <name type="scientific">Muraenolepis orangiensis</name>
    <name type="common">Patagonian moray cod</name>
    <dbReference type="NCBI Taxonomy" id="630683"/>
    <lineage>
        <taxon>Eukaryota</taxon>
        <taxon>Metazoa</taxon>
        <taxon>Chordata</taxon>
        <taxon>Craniata</taxon>
        <taxon>Vertebrata</taxon>
        <taxon>Euteleostomi</taxon>
        <taxon>Actinopterygii</taxon>
        <taxon>Neopterygii</taxon>
        <taxon>Teleostei</taxon>
        <taxon>Neoteleostei</taxon>
        <taxon>Acanthomorphata</taxon>
        <taxon>Zeiogadaria</taxon>
        <taxon>Gadariae</taxon>
        <taxon>Gadiformes</taxon>
        <taxon>Muraenolepidoidei</taxon>
        <taxon>Muraenolepididae</taxon>
        <taxon>Muraenolepis</taxon>
    </lineage>
</organism>
<feature type="region of interest" description="Disordered" evidence="5">
    <location>
        <begin position="649"/>
        <end position="778"/>
    </location>
</feature>
<dbReference type="GO" id="GO:0003677">
    <property type="term" value="F:DNA binding"/>
    <property type="evidence" value="ECO:0007669"/>
    <property type="project" value="UniProtKB-KW"/>
</dbReference>
<dbReference type="Proteomes" id="UP001148018">
    <property type="component" value="Unassembled WGS sequence"/>
</dbReference>
<feature type="region of interest" description="Disordered" evidence="5">
    <location>
        <begin position="77"/>
        <end position="96"/>
    </location>
</feature>
<feature type="region of interest" description="Disordered" evidence="5">
    <location>
        <begin position="517"/>
        <end position="592"/>
    </location>
</feature>
<protein>
    <submittedName>
        <fullName evidence="6">Uncharacterized protein</fullName>
    </submittedName>
</protein>
<feature type="compositionally biased region" description="Basic residues" evidence="5">
    <location>
        <begin position="761"/>
        <end position="771"/>
    </location>
</feature>
<feature type="compositionally biased region" description="Polar residues" evidence="5">
    <location>
        <begin position="535"/>
        <end position="558"/>
    </location>
</feature>
<keyword evidence="1" id="KW-0805">Transcription regulation</keyword>
<evidence type="ECO:0000313" key="6">
    <source>
        <dbReference type="EMBL" id="KAJ3614442.1"/>
    </source>
</evidence>
<feature type="compositionally biased region" description="Basic residues" evidence="5">
    <location>
        <begin position="559"/>
        <end position="576"/>
    </location>
</feature>
<keyword evidence="3" id="KW-0804">Transcription</keyword>
<dbReference type="GO" id="GO:0006357">
    <property type="term" value="P:regulation of transcription by RNA polymerase II"/>
    <property type="evidence" value="ECO:0007669"/>
    <property type="project" value="TreeGrafter"/>
</dbReference>
<evidence type="ECO:0000256" key="4">
    <source>
        <dbReference type="ARBA" id="ARBA00023242"/>
    </source>
</evidence>
<feature type="compositionally biased region" description="Basic and acidic residues" evidence="5">
    <location>
        <begin position="130"/>
        <end position="141"/>
    </location>
</feature>
<dbReference type="Pfam" id="PF15090">
    <property type="entry name" value="DUF4553"/>
    <property type="match status" value="1"/>
</dbReference>
<dbReference type="InterPro" id="IPR028104">
    <property type="entry name" value="DUF4553"/>
</dbReference>
<feature type="compositionally biased region" description="Basic and acidic residues" evidence="5">
    <location>
        <begin position="37"/>
        <end position="52"/>
    </location>
</feature>